<proteinExistence type="predicted"/>
<feature type="region of interest" description="Disordered" evidence="1">
    <location>
        <begin position="63"/>
        <end position="98"/>
    </location>
</feature>
<sequence>MLRFSLRSFATSSSPRPWFVDPAFEQPRIPSSAASQPVAPVPHDAPPPVKLVHEALSRSPHLDLTTLVSRQTVDPRPGPPLPRRGPQGRRQRGATYAGESSFEVPGGIWRWTVMAQVKEGTENRGAIESVVRVVRKSLVAVEPPVPLGPKSKRRMENGWAMVDGGDFVSGDVMNDLYHIKNWNTCRSLFILISIMSNKQLPKSDLENPLFDRFASNAAPQRSHAKLPQSEHTKDEAGVCEAYAGIIESSDIDPLHHELAKDIRLSKTKSSGART</sequence>
<accession>A0A8H7F6U2</accession>
<protein>
    <submittedName>
        <fullName evidence="2">Uncharacterized protein</fullName>
    </submittedName>
</protein>
<dbReference type="Proteomes" id="UP000629468">
    <property type="component" value="Unassembled WGS sequence"/>
</dbReference>
<name>A0A8H7F6U2_AGABI</name>
<evidence type="ECO:0000313" key="3">
    <source>
        <dbReference type="Proteomes" id="UP000629468"/>
    </source>
</evidence>
<evidence type="ECO:0000313" key="2">
    <source>
        <dbReference type="EMBL" id="KAF7778770.1"/>
    </source>
</evidence>
<evidence type="ECO:0000256" key="1">
    <source>
        <dbReference type="SAM" id="MobiDB-lite"/>
    </source>
</evidence>
<gene>
    <name evidence="2" type="ORF">Agabi119p4_3115</name>
</gene>
<comment type="caution">
    <text evidence="2">The sequence shown here is derived from an EMBL/GenBank/DDBJ whole genome shotgun (WGS) entry which is preliminary data.</text>
</comment>
<organism evidence="2 3">
    <name type="scientific">Agaricus bisporus var. burnettii</name>
    <dbReference type="NCBI Taxonomy" id="192524"/>
    <lineage>
        <taxon>Eukaryota</taxon>
        <taxon>Fungi</taxon>
        <taxon>Dikarya</taxon>
        <taxon>Basidiomycota</taxon>
        <taxon>Agaricomycotina</taxon>
        <taxon>Agaricomycetes</taxon>
        <taxon>Agaricomycetidae</taxon>
        <taxon>Agaricales</taxon>
        <taxon>Agaricineae</taxon>
        <taxon>Agaricaceae</taxon>
        <taxon>Agaricus</taxon>
    </lineage>
</organism>
<dbReference type="EMBL" id="JABXXO010000004">
    <property type="protein sequence ID" value="KAF7778770.1"/>
    <property type="molecule type" value="Genomic_DNA"/>
</dbReference>
<dbReference type="AlphaFoldDB" id="A0A8H7F6U2"/>
<reference evidence="2 3" key="1">
    <citation type="journal article" name="Sci. Rep.">
        <title>Telomere-to-telomere assembled and centromere annotated genomes of the two main subspecies of the button mushroom Agaricus bisporus reveal especially polymorphic chromosome ends.</title>
        <authorList>
            <person name="Sonnenberg A.S.M."/>
            <person name="Sedaghat-Telgerd N."/>
            <person name="Lavrijssen B."/>
            <person name="Ohm R.A."/>
            <person name="Hendrickx P.M."/>
            <person name="Scholtmeijer K."/>
            <person name="Baars J.J.P."/>
            <person name="van Peer A."/>
        </authorList>
    </citation>
    <scope>NUCLEOTIDE SEQUENCE [LARGE SCALE GENOMIC DNA]</scope>
    <source>
        <strain evidence="2 3">H119_p4</strain>
    </source>
</reference>
<feature type="region of interest" description="Disordered" evidence="1">
    <location>
        <begin position="1"/>
        <end position="23"/>
    </location>
</feature>